<keyword evidence="8" id="KW-0966">Cell projection</keyword>
<evidence type="ECO:0000313" key="11">
    <source>
        <dbReference type="EMBL" id="KAK9728673.1"/>
    </source>
</evidence>
<evidence type="ECO:0000256" key="2">
    <source>
        <dbReference type="ARBA" id="ARBA00004245"/>
    </source>
</evidence>
<evidence type="ECO:0000256" key="7">
    <source>
        <dbReference type="ARBA" id="ARBA00023212"/>
    </source>
</evidence>
<comment type="subcellular location">
    <subcellularLocation>
        <location evidence="1">Cell projection</location>
        <location evidence="1">Cilium</location>
    </subcellularLocation>
    <subcellularLocation>
        <location evidence="2">Cytoplasm</location>
        <location evidence="2">Cytoskeleton</location>
    </subcellularLocation>
</comment>
<feature type="region of interest" description="Disordered" evidence="10">
    <location>
        <begin position="321"/>
        <end position="361"/>
    </location>
</feature>
<dbReference type="GO" id="GO:0005929">
    <property type="term" value="C:cilium"/>
    <property type="evidence" value="ECO:0007669"/>
    <property type="project" value="UniProtKB-SubCell"/>
</dbReference>
<evidence type="ECO:0000256" key="8">
    <source>
        <dbReference type="ARBA" id="ARBA00023273"/>
    </source>
</evidence>
<evidence type="ECO:0000256" key="10">
    <source>
        <dbReference type="SAM" id="MobiDB-lite"/>
    </source>
</evidence>
<keyword evidence="4" id="KW-0853">WD repeat</keyword>
<feature type="coiled-coil region" evidence="9">
    <location>
        <begin position="78"/>
        <end position="105"/>
    </location>
</feature>
<dbReference type="PANTHER" id="PTHR14885">
    <property type="entry name" value="CILIA- AND FLAGELLA-ASSOCIATED PROTEIN 43-RELATED"/>
    <property type="match status" value="1"/>
</dbReference>
<reference evidence="11 12" key="1">
    <citation type="journal article" date="2024" name="BMC Genomics">
        <title>De novo assembly and annotation of Popillia japonica's genome with initial clues to its potential as an invasive pest.</title>
        <authorList>
            <person name="Cucini C."/>
            <person name="Boschi S."/>
            <person name="Funari R."/>
            <person name="Cardaioli E."/>
            <person name="Iannotti N."/>
            <person name="Marturano G."/>
            <person name="Paoli F."/>
            <person name="Bruttini M."/>
            <person name="Carapelli A."/>
            <person name="Frati F."/>
            <person name="Nardi F."/>
        </authorList>
    </citation>
    <scope>NUCLEOTIDE SEQUENCE [LARGE SCALE GENOMIC DNA]</scope>
    <source>
        <strain evidence="11">DMR45628</strain>
    </source>
</reference>
<evidence type="ECO:0000256" key="5">
    <source>
        <dbReference type="ARBA" id="ARBA00022737"/>
    </source>
</evidence>
<organism evidence="11 12">
    <name type="scientific">Popillia japonica</name>
    <name type="common">Japanese beetle</name>
    <dbReference type="NCBI Taxonomy" id="7064"/>
    <lineage>
        <taxon>Eukaryota</taxon>
        <taxon>Metazoa</taxon>
        <taxon>Ecdysozoa</taxon>
        <taxon>Arthropoda</taxon>
        <taxon>Hexapoda</taxon>
        <taxon>Insecta</taxon>
        <taxon>Pterygota</taxon>
        <taxon>Neoptera</taxon>
        <taxon>Endopterygota</taxon>
        <taxon>Coleoptera</taxon>
        <taxon>Polyphaga</taxon>
        <taxon>Scarabaeiformia</taxon>
        <taxon>Scarabaeidae</taxon>
        <taxon>Rutelinae</taxon>
        <taxon>Popillia</taxon>
    </lineage>
</organism>
<accession>A0AAW1L6H2</accession>
<evidence type="ECO:0000256" key="6">
    <source>
        <dbReference type="ARBA" id="ARBA00023054"/>
    </source>
</evidence>
<name>A0AAW1L6H2_POPJA</name>
<feature type="coiled-coil region" evidence="9">
    <location>
        <begin position="270"/>
        <end position="297"/>
    </location>
</feature>
<evidence type="ECO:0000256" key="4">
    <source>
        <dbReference type="ARBA" id="ARBA00022574"/>
    </source>
</evidence>
<dbReference type="GO" id="GO:0005856">
    <property type="term" value="C:cytoskeleton"/>
    <property type="evidence" value="ECO:0007669"/>
    <property type="project" value="UniProtKB-SubCell"/>
</dbReference>
<protein>
    <submittedName>
        <fullName evidence="11">Uncharacterized protein</fullName>
    </submittedName>
</protein>
<keyword evidence="5" id="KW-0677">Repeat</keyword>
<evidence type="ECO:0000256" key="1">
    <source>
        <dbReference type="ARBA" id="ARBA00004138"/>
    </source>
</evidence>
<evidence type="ECO:0000256" key="9">
    <source>
        <dbReference type="SAM" id="Coils"/>
    </source>
</evidence>
<keyword evidence="12" id="KW-1185">Reference proteome</keyword>
<dbReference type="AlphaFoldDB" id="A0AAW1L6H2"/>
<feature type="coiled-coil region" evidence="9">
    <location>
        <begin position="400"/>
        <end position="441"/>
    </location>
</feature>
<dbReference type="EMBL" id="JASPKY010000168">
    <property type="protein sequence ID" value="KAK9728673.1"/>
    <property type="molecule type" value="Genomic_DNA"/>
</dbReference>
<proteinExistence type="predicted"/>
<keyword evidence="7" id="KW-0206">Cytoskeleton</keyword>
<evidence type="ECO:0000313" key="12">
    <source>
        <dbReference type="Proteomes" id="UP001458880"/>
    </source>
</evidence>
<evidence type="ECO:0000256" key="3">
    <source>
        <dbReference type="ARBA" id="ARBA00022490"/>
    </source>
</evidence>
<sequence>MFLKKSIHSKSYMSAFPFFCLAFSLNSLGGESLKSIKLLIYDLLGYKQYNLRHDFNVKVHKLRSKKQYNLRHDFNVKVHKLRSKKVRLRDNLVKLHDQLNAIHQEIPESQHIFGPDIITLSEYDFPEKNLEIVIDSSKESVAKVIHKLIGKPTDDVLEKEVLPTEDLLDENETISPWEAEAKNIRLRRKVFEQTETIKIMNKKIDSYDDAVEAIYNKRLQVAVDAIFLDLHLLTLNQELIILKKSEAVEDIHMGNVHTIMEEMLDMQDLITDQNNRIDVRKREIEILEEKGKEIQQRFLAAAGDNKFYDFLRRIFKKKYKPPKVRDPNDSESDSDSSSSSSSSDDDEDAGSIDSREVGPIRLDDSVCPKGCDQALYDLTFELRSERHGVELEIREHNRCIEQTKKDMEQTHKKMKNIEINLKQSQDALEQFQREKQQKLNQVMCTIVLKLHQLQHLLTDSSVNNVKDTLIFSKSVLSKLYKRVGQLQMETLQQKDKHKLNINHLARMKTDCGHMESRIYNLNNSIEDCMRKKFGKTVDLDEIQEAFLKKLIFDLRMSMLDIRSMYEEELHLWRTKYGKKQTELKRSIRDNTARLELLGLLNNEKTQLTRLIQHQQDKRVHLENIVGASAQFKQDICKLKDIVRTQERELEILNEEIKTLKTKGLQPRPELTPKYKSEYVEEEEELELLELDENDDIIEFDYTPTYRKVERVSIIPKEKESLVVARDILLEMLDDLNIGKESIENLDSFVSDVLQKDSIAIIIDDLLALLPYEPEDREQNILEVVAEKLYSLKDSEVETQTCGAILNTILDKAILRLEAVDDIAKLLKDILEQLPTNYILQKDIIMSIVDKITSTYTNITKEELVGAVRNLPTDQNEDIEAVLQSILERVFGIGIDYLYYIKDV</sequence>
<comment type="caution">
    <text evidence="11">The sequence shown here is derived from an EMBL/GenBank/DDBJ whole genome shotgun (WGS) entry which is preliminary data.</text>
</comment>
<gene>
    <name evidence="11" type="ORF">QE152_g17107</name>
</gene>
<dbReference type="PANTHER" id="PTHR14885:SF3">
    <property type="entry name" value="CILIA- AND FLAGELLA-ASSOCIATED PROTEIN 44"/>
    <property type="match status" value="1"/>
</dbReference>
<keyword evidence="6 9" id="KW-0175">Coiled coil</keyword>
<dbReference type="Proteomes" id="UP001458880">
    <property type="component" value="Unassembled WGS sequence"/>
</dbReference>
<keyword evidence="3" id="KW-0963">Cytoplasm</keyword>